<dbReference type="RefSeq" id="WP_111321886.1">
    <property type="nucleotide sequence ID" value="NZ_QKZT01000018.1"/>
</dbReference>
<dbReference type="AlphaFoldDB" id="A0A2W7QJL5"/>
<comment type="similarity">
    <text evidence="1 6">Belongs to the bacterial ribosomal protein bS6 family.</text>
</comment>
<evidence type="ECO:0000256" key="6">
    <source>
        <dbReference type="HAMAP-Rule" id="MF_00360"/>
    </source>
</evidence>
<sequence>MFQRNYETVFILTPVLSDVQIKDTVDKFVNLLKELGADVINVENWGLKKMAYAIEKKTTGFYAMVEFKADPTLIHKLEVELRRDEKVMRFLTTVLDKHSIVYAERRRKGEFNKKVEAKEEATK</sequence>
<organism evidence="7 8">
    <name type="scientific">Algoriphagus chordae</name>
    <dbReference type="NCBI Taxonomy" id="237019"/>
    <lineage>
        <taxon>Bacteria</taxon>
        <taxon>Pseudomonadati</taxon>
        <taxon>Bacteroidota</taxon>
        <taxon>Cytophagia</taxon>
        <taxon>Cytophagales</taxon>
        <taxon>Cyclobacteriaceae</taxon>
        <taxon>Algoriphagus</taxon>
    </lineage>
</organism>
<dbReference type="InterPro" id="IPR020814">
    <property type="entry name" value="Ribosomal_S6_plastid/chlpt"/>
</dbReference>
<gene>
    <name evidence="6" type="primary">rpsF</name>
    <name evidence="7" type="ORF">LV85_03563</name>
</gene>
<dbReference type="CDD" id="cd00473">
    <property type="entry name" value="bS6"/>
    <property type="match status" value="1"/>
</dbReference>
<dbReference type="PANTHER" id="PTHR21011">
    <property type="entry name" value="MITOCHONDRIAL 28S RIBOSOMAL PROTEIN S6"/>
    <property type="match status" value="1"/>
</dbReference>
<dbReference type="SUPFAM" id="SSF54995">
    <property type="entry name" value="Ribosomal protein S6"/>
    <property type="match status" value="1"/>
</dbReference>
<dbReference type="GO" id="GO:1990904">
    <property type="term" value="C:ribonucleoprotein complex"/>
    <property type="evidence" value="ECO:0007669"/>
    <property type="project" value="UniProtKB-KW"/>
</dbReference>
<accession>A0A2W7QJL5</accession>
<evidence type="ECO:0000256" key="4">
    <source>
        <dbReference type="ARBA" id="ARBA00035104"/>
    </source>
</evidence>
<dbReference type="HAMAP" id="MF_00360">
    <property type="entry name" value="Ribosomal_bS6"/>
    <property type="match status" value="1"/>
</dbReference>
<dbReference type="GO" id="GO:0006412">
    <property type="term" value="P:translation"/>
    <property type="evidence" value="ECO:0007669"/>
    <property type="project" value="UniProtKB-UniRule"/>
</dbReference>
<dbReference type="GO" id="GO:0003735">
    <property type="term" value="F:structural constituent of ribosome"/>
    <property type="evidence" value="ECO:0007669"/>
    <property type="project" value="InterPro"/>
</dbReference>
<dbReference type="InterPro" id="IPR014717">
    <property type="entry name" value="Transl_elong_EF1B/ribsomal_bS6"/>
</dbReference>
<comment type="caution">
    <text evidence="7">The sequence shown here is derived from an EMBL/GenBank/DDBJ whole genome shotgun (WGS) entry which is preliminary data.</text>
</comment>
<evidence type="ECO:0000256" key="2">
    <source>
        <dbReference type="ARBA" id="ARBA00022980"/>
    </source>
</evidence>
<proteinExistence type="inferred from homology"/>
<dbReference type="GO" id="GO:0005737">
    <property type="term" value="C:cytoplasm"/>
    <property type="evidence" value="ECO:0007669"/>
    <property type="project" value="UniProtKB-ARBA"/>
</dbReference>
<dbReference type="Gene3D" id="3.30.70.60">
    <property type="match status" value="1"/>
</dbReference>
<comment type="function">
    <text evidence="4 6">Binds together with bS18 to 16S ribosomal RNA.</text>
</comment>
<dbReference type="PANTHER" id="PTHR21011:SF1">
    <property type="entry name" value="SMALL RIBOSOMAL SUBUNIT PROTEIN BS6M"/>
    <property type="match status" value="1"/>
</dbReference>
<dbReference type="GO" id="GO:0005840">
    <property type="term" value="C:ribosome"/>
    <property type="evidence" value="ECO:0007669"/>
    <property type="project" value="UniProtKB-KW"/>
</dbReference>
<reference evidence="7 8" key="1">
    <citation type="submission" date="2018-06" db="EMBL/GenBank/DDBJ databases">
        <title>Genomic Encyclopedia of Archaeal and Bacterial Type Strains, Phase II (KMG-II): from individual species to whole genera.</title>
        <authorList>
            <person name="Goeker M."/>
        </authorList>
    </citation>
    <scope>NUCLEOTIDE SEQUENCE [LARGE SCALE GENOMIC DNA]</scope>
    <source>
        <strain evidence="7 8">DSM 19830</strain>
    </source>
</reference>
<evidence type="ECO:0000313" key="8">
    <source>
        <dbReference type="Proteomes" id="UP000248882"/>
    </source>
</evidence>
<dbReference type="NCBIfam" id="TIGR00166">
    <property type="entry name" value="S6"/>
    <property type="match status" value="1"/>
</dbReference>
<keyword evidence="3 6" id="KW-0687">Ribonucleoprotein</keyword>
<evidence type="ECO:0000256" key="3">
    <source>
        <dbReference type="ARBA" id="ARBA00023274"/>
    </source>
</evidence>
<dbReference type="GO" id="GO:0070181">
    <property type="term" value="F:small ribosomal subunit rRNA binding"/>
    <property type="evidence" value="ECO:0007669"/>
    <property type="project" value="TreeGrafter"/>
</dbReference>
<keyword evidence="6" id="KW-0694">RNA-binding</keyword>
<dbReference type="OrthoDB" id="9812702at2"/>
<dbReference type="InterPro" id="IPR035980">
    <property type="entry name" value="Ribosomal_bS6_sf"/>
</dbReference>
<evidence type="ECO:0000313" key="7">
    <source>
        <dbReference type="EMBL" id="PZX48748.1"/>
    </source>
</evidence>
<keyword evidence="8" id="KW-1185">Reference proteome</keyword>
<protein>
    <recommendedName>
        <fullName evidence="5 6">Small ribosomal subunit protein bS6</fullName>
    </recommendedName>
</protein>
<dbReference type="Proteomes" id="UP000248882">
    <property type="component" value="Unassembled WGS sequence"/>
</dbReference>
<keyword evidence="6" id="KW-0699">rRNA-binding</keyword>
<name>A0A2W7QJL5_9BACT</name>
<evidence type="ECO:0000256" key="5">
    <source>
        <dbReference type="ARBA" id="ARBA00035294"/>
    </source>
</evidence>
<dbReference type="InterPro" id="IPR000529">
    <property type="entry name" value="Ribosomal_bS6"/>
</dbReference>
<dbReference type="EMBL" id="QKZT01000018">
    <property type="protein sequence ID" value="PZX48748.1"/>
    <property type="molecule type" value="Genomic_DNA"/>
</dbReference>
<dbReference type="Pfam" id="PF01250">
    <property type="entry name" value="Ribosomal_S6"/>
    <property type="match status" value="1"/>
</dbReference>
<keyword evidence="2 6" id="KW-0689">Ribosomal protein</keyword>
<evidence type="ECO:0000256" key="1">
    <source>
        <dbReference type="ARBA" id="ARBA00009512"/>
    </source>
</evidence>